<accession>A0A291LB40</accession>
<organism evidence="1 2">
    <name type="scientific">Escherichia phage vB_EcoM_PHB05</name>
    <dbReference type="NCBI Taxonomy" id="2041347"/>
    <lineage>
        <taxon>Viruses</taxon>
        <taxon>Duplodnaviria</taxon>
        <taxon>Heunggongvirae</taxon>
        <taxon>Uroviricota</taxon>
        <taxon>Caudoviricetes</taxon>
        <taxon>Stephanstirmvirinae</taxon>
        <taxon>Justusliebigvirus</taxon>
        <taxon>Justusliebigvirus PHB05</taxon>
    </lineage>
</organism>
<reference evidence="1 2" key="1">
    <citation type="submission" date="2017-09" db="EMBL/GenBank/DDBJ databases">
        <title>Phage vB_EcoM_PHB05 against multidrug-resistant shiga toxin-producing Escherichia.</title>
        <authorList>
            <person name="Chen Y."/>
            <person name="Song J."/>
            <person name="Wu B."/>
        </authorList>
    </citation>
    <scope>NUCLEOTIDE SEQUENCE [LARGE SCALE GENOMIC DNA]</scope>
    <source>
        <strain evidence="1">Wastewater</strain>
    </source>
</reference>
<dbReference type="KEGG" id="vg:62611797"/>
<name>A0A291LB40_9CAUD</name>
<evidence type="ECO:0000313" key="1">
    <source>
        <dbReference type="EMBL" id="ATI15827.1"/>
    </source>
</evidence>
<keyword evidence="2" id="KW-1185">Reference proteome</keyword>
<dbReference type="Proteomes" id="UP000230824">
    <property type="component" value="Segment"/>
</dbReference>
<dbReference type="GeneID" id="62611797"/>
<protein>
    <submittedName>
        <fullName evidence="1">Uncharacterized protein</fullName>
    </submittedName>
</protein>
<sequence>MTFIEELTRIANAPNSSEDPYFMVDDYTGGNIDDAYELGRLHGEIEMAKWVLSQLEVKDETN</sequence>
<proteinExistence type="predicted"/>
<evidence type="ECO:0000313" key="2">
    <source>
        <dbReference type="Proteomes" id="UP000230824"/>
    </source>
</evidence>
<dbReference type="EMBL" id="MF805809">
    <property type="protein sequence ID" value="ATI15827.1"/>
    <property type="molecule type" value="Genomic_DNA"/>
</dbReference>
<dbReference type="RefSeq" id="YP_009984453.1">
    <property type="nucleotide sequence ID" value="NC_052652.1"/>
</dbReference>